<dbReference type="SUPFAM" id="SSF52540">
    <property type="entry name" value="P-loop containing nucleoside triphosphate hydrolases"/>
    <property type="match status" value="1"/>
</dbReference>
<evidence type="ECO:0000256" key="3">
    <source>
        <dbReference type="ARBA" id="ARBA00022741"/>
    </source>
</evidence>
<dbReference type="PANTHER" id="PTHR42711">
    <property type="entry name" value="ABC TRANSPORTER ATP-BINDING PROTEIN"/>
    <property type="match status" value="1"/>
</dbReference>
<dbReference type="CDD" id="cd03230">
    <property type="entry name" value="ABC_DR_subfamily_A"/>
    <property type="match status" value="1"/>
</dbReference>
<keyword evidence="2" id="KW-0813">Transport</keyword>
<gene>
    <name evidence="7" type="ORF">GCM10009741_02920</name>
</gene>
<dbReference type="EMBL" id="BAAANC010000001">
    <property type="protein sequence ID" value="GAA1509444.1"/>
    <property type="molecule type" value="Genomic_DNA"/>
</dbReference>
<dbReference type="InterPro" id="IPR027417">
    <property type="entry name" value="P-loop_NTPase"/>
</dbReference>
<dbReference type="InterPro" id="IPR003439">
    <property type="entry name" value="ABC_transporter-like_ATP-bd"/>
</dbReference>
<dbReference type="PROSITE" id="PS50893">
    <property type="entry name" value="ABC_TRANSPORTER_2"/>
    <property type="match status" value="1"/>
</dbReference>
<dbReference type="Pfam" id="PF00005">
    <property type="entry name" value="ABC_tran"/>
    <property type="match status" value="1"/>
</dbReference>
<keyword evidence="8" id="KW-1185">Reference proteome</keyword>
<comment type="subcellular location">
    <subcellularLocation>
        <location evidence="1">Cell membrane</location>
        <topology evidence="1">Peripheral membrane protein</topology>
    </subcellularLocation>
</comment>
<organism evidence="7 8">
    <name type="scientific">Kribbella lupini</name>
    <dbReference type="NCBI Taxonomy" id="291602"/>
    <lineage>
        <taxon>Bacteria</taxon>
        <taxon>Bacillati</taxon>
        <taxon>Actinomycetota</taxon>
        <taxon>Actinomycetes</taxon>
        <taxon>Propionibacteriales</taxon>
        <taxon>Kribbellaceae</taxon>
        <taxon>Kribbella</taxon>
    </lineage>
</organism>
<keyword evidence="3" id="KW-0547">Nucleotide-binding</keyword>
<evidence type="ECO:0000256" key="4">
    <source>
        <dbReference type="ARBA" id="ARBA00022840"/>
    </source>
</evidence>
<protein>
    <submittedName>
        <fullName evidence="7">ABC transporter ATP-binding protein</fullName>
    </submittedName>
</protein>
<keyword evidence="4 7" id="KW-0067">ATP-binding</keyword>
<dbReference type="SMART" id="SM00382">
    <property type="entry name" value="AAA"/>
    <property type="match status" value="1"/>
</dbReference>
<evidence type="ECO:0000256" key="2">
    <source>
        <dbReference type="ARBA" id="ARBA00022448"/>
    </source>
</evidence>
<dbReference type="RefSeq" id="WP_344168048.1">
    <property type="nucleotide sequence ID" value="NZ_BAAANC010000001.1"/>
</dbReference>
<evidence type="ECO:0000259" key="6">
    <source>
        <dbReference type="PROSITE" id="PS50893"/>
    </source>
</evidence>
<dbReference type="GO" id="GO:0005524">
    <property type="term" value="F:ATP binding"/>
    <property type="evidence" value="ECO:0007669"/>
    <property type="project" value="UniProtKB-KW"/>
</dbReference>
<dbReference type="InterPro" id="IPR003593">
    <property type="entry name" value="AAA+_ATPase"/>
</dbReference>
<feature type="domain" description="ABC transporter" evidence="6">
    <location>
        <begin position="8"/>
        <end position="233"/>
    </location>
</feature>
<keyword evidence="5" id="KW-0046">Antibiotic resistance</keyword>
<dbReference type="PANTHER" id="PTHR42711:SF16">
    <property type="entry name" value="ABC TRANSPORTER ATP-BINDING PROTEIN"/>
    <property type="match status" value="1"/>
</dbReference>
<evidence type="ECO:0000256" key="5">
    <source>
        <dbReference type="ARBA" id="ARBA00023251"/>
    </source>
</evidence>
<evidence type="ECO:0000256" key="1">
    <source>
        <dbReference type="ARBA" id="ARBA00004202"/>
    </source>
</evidence>
<evidence type="ECO:0000313" key="8">
    <source>
        <dbReference type="Proteomes" id="UP001500363"/>
    </source>
</evidence>
<proteinExistence type="predicted"/>
<name>A0ABN2A1K2_9ACTN</name>
<dbReference type="InterPro" id="IPR017871">
    <property type="entry name" value="ABC_transporter-like_CS"/>
</dbReference>
<evidence type="ECO:0000313" key="7">
    <source>
        <dbReference type="EMBL" id="GAA1509444.1"/>
    </source>
</evidence>
<sequence length="292" mass="31990">MTDNDLAVRVRGLVKRYPDKVAVDGVDLDIRHGEVFALLGPNGAGKTTTTEILEGYRRADEGDVQVLGVDPARADRHWRARVGIVAQSSRDEAELSVAELVQHFAGYYPNPRDPAEVIASVGLEEKARTRTRKLSGGQRRRLDVALGVIGNPELLFLDEPTTGFDPEARRQFWTLIENLRTGGTTILLTTHYLDEAEHLADRVGVIADGRMLEVATPDTLGGRGARTARVSWLDADGAHEVRTDEPTAEVARLMTRFGGEVPELQVRRPSLEDIYLDLIGAVQPAALEGATR</sequence>
<comment type="caution">
    <text evidence="7">The sequence shown here is derived from an EMBL/GenBank/DDBJ whole genome shotgun (WGS) entry which is preliminary data.</text>
</comment>
<accession>A0ABN2A1K2</accession>
<dbReference type="InterPro" id="IPR050763">
    <property type="entry name" value="ABC_transporter_ATP-binding"/>
</dbReference>
<reference evidence="7 8" key="1">
    <citation type="journal article" date="2019" name="Int. J. Syst. Evol. Microbiol.">
        <title>The Global Catalogue of Microorganisms (GCM) 10K type strain sequencing project: providing services to taxonomists for standard genome sequencing and annotation.</title>
        <authorList>
            <consortium name="The Broad Institute Genomics Platform"/>
            <consortium name="The Broad Institute Genome Sequencing Center for Infectious Disease"/>
            <person name="Wu L."/>
            <person name="Ma J."/>
        </authorList>
    </citation>
    <scope>NUCLEOTIDE SEQUENCE [LARGE SCALE GENOMIC DNA]</scope>
    <source>
        <strain evidence="7 8">JCM 14303</strain>
    </source>
</reference>
<dbReference type="Gene3D" id="3.40.50.300">
    <property type="entry name" value="P-loop containing nucleotide triphosphate hydrolases"/>
    <property type="match status" value="1"/>
</dbReference>
<dbReference type="Proteomes" id="UP001500363">
    <property type="component" value="Unassembled WGS sequence"/>
</dbReference>
<dbReference type="PROSITE" id="PS00211">
    <property type="entry name" value="ABC_TRANSPORTER_1"/>
    <property type="match status" value="1"/>
</dbReference>